<feature type="domain" description="Flavin reductase like" evidence="2">
    <location>
        <begin position="13"/>
        <end position="159"/>
    </location>
</feature>
<dbReference type="GO" id="GO:0042602">
    <property type="term" value="F:riboflavin reductase (NADPH) activity"/>
    <property type="evidence" value="ECO:0007669"/>
    <property type="project" value="TreeGrafter"/>
</dbReference>
<name>A0A212LET1_9HYPH</name>
<dbReference type="SUPFAM" id="SSF50475">
    <property type="entry name" value="FMN-binding split barrel"/>
    <property type="match status" value="1"/>
</dbReference>
<dbReference type="PANTHER" id="PTHR30466">
    <property type="entry name" value="FLAVIN REDUCTASE"/>
    <property type="match status" value="1"/>
</dbReference>
<dbReference type="PANTHER" id="PTHR30466:SF1">
    <property type="entry name" value="FMN REDUCTASE (NADH) RUTF"/>
    <property type="match status" value="1"/>
</dbReference>
<reference evidence="3" key="1">
    <citation type="submission" date="2016-08" db="EMBL/GenBank/DDBJ databases">
        <authorList>
            <person name="Seilhamer J.J."/>
        </authorList>
    </citation>
    <scope>NUCLEOTIDE SEQUENCE</scope>
    <source>
        <strain evidence="3">86</strain>
    </source>
</reference>
<accession>A0A212LET1</accession>
<organism evidence="3">
    <name type="scientific">uncultured Pleomorphomonas sp</name>
    <dbReference type="NCBI Taxonomy" id="442121"/>
    <lineage>
        <taxon>Bacteria</taxon>
        <taxon>Pseudomonadati</taxon>
        <taxon>Pseudomonadota</taxon>
        <taxon>Alphaproteobacteria</taxon>
        <taxon>Hyphomicrobiales</taxon>
        <taxon>Pleomorphomonadaceae</taxon>
        <taxon>Pleomorphomonas</taxon>
        <taxon>environmental samples</taxon>
    </lineage>
</organism>
<dbReference type="InterPro" id="IPR050268">
    <property type="entry name" value="NADH-dep_flavin_reductase"/>
</dbReference>
<keyword evidence="1 3" id="KW-0560">Oxidoreductase</keyword>
<evidence type="ECO:0000313" key="3">
    <source>
        <dbReference type="EMBL" id="SCM76045.1"/>
    </source>
</evidence>
<dbReference type="GO" id="GO:0006208">
    <property type="term" value="P:pyrimidine nucleobase catabolic process"/>
    <property type="evidence" value="ECO:0007669"/>
    <property type="project" value="TreeGrafter"/>
</dbReference>
<proteinExistence type="predicted"/>
<dbReference type="SMART" id="SM00903">
    <property type="entry name" value="Flavin_Reduct"/>
    <property type="match status" value="1"/>
</dbReference>
<dbReference type="InterPro" id="IPR012349">
    <property type="entry name" value="Split_barrel_FMN-bd"/>
</dbReference>
<dbReference type="RefSeq" id="WP_288196308.1">
    <property type="nucleotide sequence ID" value="NZ_LT608334.1"/>
</dbReference>
<dbReference type="Pfam" id="PF01613">
    <property type="entry name" value="Flavin_Reduct"/>
    <property type="match status" value="1"/>
</dbReference>
<gene>
    <name evidence="3" type="primary">rutF</name>
    <name evidence="3" type="ORF">KL86PLE_30492</name>
</gene>
<evidence type="ECO:0000259" key="2">
    <source>
        <dbReference type="SMART" id="SM00903"/>
    </source>
</evidence>
<dbReference type="GO" id="GO:0010181">
    <property type="term" value="F:FMN binding"/>
    <property type="evidence" value="ECO:0007669"/>
    <property type="project" value="InterPro"/>
</dbReference>
<sequence>MADLSNKDFREAMARVCAAVNIITTDGPAGRGGLTATAMCSVSDEPPTLLVCMRQSSAQSHLFTENRRFCVNVLAGDQRELAGHFAGGLQDMNARYAAADWTTLATGAPVLSGAVASFDCELAEVHVAATHNILIGRVMALACCGSADTLAYCDRAYVDIAAGVRAAA</sequence>
<dbReference type="Gene3D" id="2.30.110.10">
    <property type="entry name" value="Electron Transport, Fmn-binding Protein, Chain A"/>
    <property type="match status" value="1"/>
</dbReference>
<dbReference type="AlphaFoldDB" id="A0A212LET1"/>
<dbReference type="GO" id="GO:0052874">
    <property type="term" value="F:FMN reductase (NADH) activity"/>
    <property type="evidence" value="ECO:0007669"/>
    <property type="project" value="UniProtKB-EC"/>
</dbReference>
<protein>
    <submittedName>
        <fullName evidence="3">FMN reductase (NADH) RutF</fullName>
        <ecNumber evidence="3">1.5.1.42</ecNumber>
    </submittedName>
</protein>
<dbReference type="EMBL" id="FMJD01000007">
    <property type="protein sequence ID" value="SCM76045.1"/>
    <property type="molecule type" value="Genomic_DNA"/>
</dbReference>
<evidence type="ECO:0000256" key="1">
    <source>
        <dbReference type="ARBA" id="ARBA00023002"/>
    </source>
</evidence>
<dbReference type="InterPro" id="IPR002563">
    <property type="entry name" value="Flavin_Rdtase-like_dom"/>
</dbReference>
<dbReference type="EC" id="1.5.1.42" evidence="3"/>